<reference evidence="2" key="1">
    <citation type="submission" date="2023-10" db="EMBL/GenBank/DDBJ databases">
        <title>Development of a sustainable strategy for remediation of hydrocarbon-contaminated territories based on the waste exchange concept.</title>
        <authorList>
            <person name="Krivoruchko A."/>
        </authorList>
    </citation>
    <scope>NUCLEOTIDE SEQUENCE</scope>
    <source>
        <strain evidence="2">IEGM 1175</strain>
    </source>
</reference>
<organism evidence="2 3">
    <name type="scientific">Dietzia maris</name>
    <dbReference type="NCBI Taxonomy" id="37915"/>
    <lineage>
        <taxon>Bacteria</taxon>
        <taxon>Bacillati</taxon>
        <taxon>Actinomycetota</taxon>
        <taxon>Actinomycetes</taxon>
        <taxon>Mycobacteriales</taxon>
        <taxon>Dietziaceae</taxon>
        <taxon>Dietzia</taxon>
    </lineage>
</organism>
<evidence type="ECO:0000313" key="3">
    <source>
        <dbReference type="Proteomes" id="UP001185873"/>
    </source>
</evidence>
<name>A0AAE4QWC4_9ACTN</name>
<evidence type="ECO:0000256" key="1">
    <source>
        <dbReference type="SAM" id="MobiDB-lite"/>
    </source>
</evidence>
<sequence>MFALVGVRRAEHRLTVDRVLPRRLGRTHGGGPQSQGREQGQDAGECKEDARLLD</sequence>
<dbReference type="AlphaFoldDB" id="A0AAE4QWC4"/>
<dbReference type="Proteomes" id="UP001185873">
    <property type="component" value="Unassembled WGS sequence"/>
</dbReference>
<evidence type="ECO:0000313" key="2">
    <source>
        <dbReference type="EMBL" id="MDV6298622.1"/>
    </source>
</evidence>
<dbReference type="EMBL" id="JAWLKJ010000001">
    <property type="protein sequence ID" value="MDV6298622.1"/>
    <property type="molecule type" value="Genomic_DNA"/>
</dbReference>
<gene>
    <name evidence="2" type="ORF">R3P82_05805</name>
</gene>
<feature type="compositionally biased region" description="Basic and acidic residues" evidence="1">
    <location>
        <begin position="44"/>
        <end position="54"/>
    </location>
</feature>
<comment type="caution">
    <text evidence="2">The sequence shown here is derived from an EMBL/GenBank/DDBJ whole genome shotgun (WGS) entry which is preliminary data.</text>
</comment>
<feature type="region of interest" description="Disordered" evidence="1">
    <location>
        <begin position="20"/>
        <end position="54"/>
    </location>
</feature>
<proteinExistence type="predicted"/>
<dbReference type="RefSeq" id="WP_317468975.1">
    <property type="nucleotide sequence ID" value="NZ_JAWLKJ010000001.1"/>
</dbReference>
<accession>A0AAE4QWC4</accession>
<protein>
    <submittedName>
        <fullName evidence="2">Uncharacterized protein</fullName>
    </submittedName>
</protein>